<dbReference type="FunFam" id="1.20.140.10:FF:000001">
    <property type="entry name" value="Acyl-CoA dehydrogenase"/>
    <property type="match status" value="1"/>
</dbReference>
<proteinExistence type="inferred from homology"/>
<gene>
    <name evidence="10" type="ORF">DB32_004475</name>
</gene>
<dbReference type="PROSITE" id="PS00072">
    <property type="entry name" value="ACYL_COA_DH_1"/>
    <property type="match status" value="1"/>
</dbReference>
<dbReference type="InterPro" id="IPR006091">
    <property type="entry name" value="Acyl-CoA_Oxase/DH_mid-dom"/>
</dbReference>
<evidence type="ECO:0000313" key="11">
    <source>
        <dbReference type="Proteomes" id="UP000034883"/>
    </source>
</evidence>
<keyword evidence="11" id="KW-1185">Reference proteome</keyword>
<dbReference type="Pfam" id="PF00441">
    <property type="entry name" value="Acyl-CoA_dh_1"/>
    <property type="match status" value="1"/>
</dbReference>
<comment type="cofactor">
    <cofactor evidence="1 6">
        <name>FAD</name>
        <dbReference type="ChEBI" id="CHEBI:57692"/>
    </cofactor>
</comment>
<dbReference type="Proteomes" id="UP000034883">
    <property type="component" value="Chromosome"/>
</dbReference>
<evidence type="ECO:0000259" key="8">
    <source>
        <dbReference type="Pfam" id="PF02770"/>
    </source>
</evidence>
<dbReference type="RefSeq" id="WP_053234600.1">
    <property type="nucleotide sequence ID" value="NZ_CP011125.1"/>
</dbReference>
<dbReference type="InterPro" id="IPR006089">
    <property type="entry name" value="Acyl-CoA_DH_CS"/>
</dbReference>
<dbReference type="STRING" id="927083.DB32_004475"/>
<evidence type="ECO:0000256" key="4">
    <source>
        <dbReference type="ARBA" id="ARBA00022827"/>
    </source>
</evidence>
<sequence length="404" mass="42553">MVRVPICSDEVLERAFVDADVIAQAWSSAGSLVDDAVATELRAKDPSTALVAIVRLLGARGLLGLTVPGDFGGTYERVRSDALCLARERLGHASPLVELAFAMQGLGSYPIVARGSDALRAAWLPKVAAGEAIAAFALTEEDAGSDLGGIATTARLDGDAYVLDGTKVFISNAGIADFYTLFAATAPPGAKRRLSAFVVPAAIPGVQTRPMHVLGGHPIGALELRGARIPVASRIGEEGDGLAVALETLHKFRPTVGAAALGFAQRALDESVAHVKTRKQFGAPLAELQAVQLQIADMACDLEPARLLVYRAAIQSDLAARLKAELGVDDADQRSRVARTGSMAKLAATEAAFRVIDRAVQLHGGRGVMHGSIVTRLYEDVRALRIYEGASDVQRLLVAREVLR</sequence>
<keyword evidence="4 6" id="KW-0274">FAD</keyword>
<evidence type="ECO:0000259" key="9">
    <source>
        <dbReference type="Pfam" id="PF02771"/>
    </source>
</evidence>
<name>A0A0F6YJH2_9BACT</name>
<dbReference type="Gene3D" id="2.40.110.10">
    <property type="entry name" value="Butyryl-CoA Dehydrogenase, subunit A, domain 2"/>
    <property type="match status" value="1"/>
</dbReference>
<evidence type="ECO:0000256" key="5">
    <source>
        <dbReference type="ARBA" id="ARBA00023002"/>
    </source>
</evidence>
<keyword evidence="3 6" id="KW-0285">Flavoprotein</keyword>
<dbReference type="Gene3D" id="1.20.140.10">
    <property type="entry name" value="Butyryl-CoA Dehydrogenase, subunit A, domain 3"/>
    <property type="match status" value="1"/>
</dbReference>
<dbReference type="GO" id="GO:0003995">
    <property type="term" value="F:acyl-CoA dehydrogenase activity"/>
    <property type="evidence" value="ECO:0007669"/>
    <property type="project" value="InterPro"/>
</dbReference>
<dbReference type="GO" id="GO:0050660">
    <property type="term" value="F:flavin adenine dinucleotide binding"/>
    <property type="evidence" value="ECO:0007669"/>
    <property type="project" value="InterPro"/>
</dbReference>
<reference evidence="10 11" key="1">
    <citation type="submission" date="2015-03" db="EMBL/GenBank/DDBJ databases">
        <title>Genome assembly of Sandaracinus amylolyticus DSM 53668.</title>
        <authorList>
            <person name="Sharma G."/>
            <person name="Subramanian S."/>
        </authorList>
    </citation>
    <scope>NUCLEOTIDE SEQUENCE [LARGE SCALE GENOMIC DNA]</scope>
    <source>
        <strain evidence="10 11">DSM 53668</strain>
    </source>
</reference>
<dbReference type="EMBL" id="CP011125">
    <property type="protein sequence ID" value="AKF07326.1"/>
    <property type="molecule type" value="Genomic_DNA"/>
</dbReference>
<feature type="domain" description="Acyl-CoA dehydrogenase/oxidase C-terminal" evidence="7">
    <location>
        <begin position="239"/>
        <end position="402"/>
    </location>
</feature>
<feature type="domain" description="Acyl-CoA oxidase/dehydrogenase middle" evidence="8">
    <location>
        <begin position="135"/>
        <end position="221"/>
    </location>
</feature>
<evidence type="ECO:0000256" key="2">
    <source>
        <dbReference type="ARBA" id="ARBA00009347"/>
    </source>
</evidence>
<dbReference type="InterPro" id="IPR036250">
    <property type="entry name" value="AcylCo_DH-like_C"/>
</dbReference>
<protein>
    <submittedName>
        <fullName evidence="10">Butyryl-CoA dehydrogenase</fullName>
    </submittedName>
</protein>
<dbReference type="InterPro" id="IPR046373">
    <property type="entry name" value="Acyl-CoA_Oxase/DH_mid-dom_sf"/>
</dbReference>
<dbReference type="InterPro" id="IPR009075">
    <property type="entry name" value="AcylCo_DH/oxidase_C"/>
</dbReference>
<dbReference type="PANTHER" id="PTHR43884">
    <property type="entry name" value="ACYL-COA DEHYDROGENASE"/>
    <property type="match status" value="1"/>
</dbReference>
<dbReference type="Gene3D" id="1.10.540.10">
    <property type="entry name" value="Acyl-CoA dehydrogenase/oxidase, N-terminal domain"/>
    <property type="match status" value="1"/>
</dbReference>
<dbReference type="PANTHER" id="PTHR43884:SF22">
    <property type="entry name" value="BLR3437 PROTEIN"/>
    <property type="match status" value="1"/>
</dbReference>
<evidence type="ECO:0000259" key="7">
    <source>
        <dbReference type="Pfam" id="PF00441"/>
    </source>
</evidence>
<accession>A0A0F6YJH2</accession>
<dbReference type="OrthoDB" id="5510711at2"/>
<dbReference type="InterPro" id="IPR013786">
    <property type="entry name" value="AcylCoA_DH/ox_N"/>
</dbReference>
<dbReference type="SUPFAM" id="SSF47203">
    <property type="entry name" value="Acyl-CoA dehydrogenase C-terminal domain-like"/>
    <property type="match status" value="1"/>
</dbReference>
<evidence type="ECO:0000256" key="6">
    <source>
        <dbReference type="RuleBase" id="RU362125"/>
    </source>
</evidence>
<feature type="domain" description="Acyl-CoA dehydrogenase/oxidase N-terminal" evidence="9">
    <location>
        <begin position="51"/>
        <end position="131"/>
    </location>
</feature>
<dbReference type="KEGG" id="samy:DB32_004475"/>
<dbReference type="InterPro" id="IPR037069">
    <property type="entry name" value="AcylCoA_DH/ox_N_sf"/>
</dbReference>
<dbReference type="InterPro" id="IPR009100">
    <property type="entry name" value="AcylCoA_DH/oxidase_NM_dom_sf"/>
</dbReference>
<dbReference type="AlphaFoldDB" id="A0A0F6YJH2"/>
<evidence type="ECO:0000256" key="3">
    <source>
        <dbReference type="ARBA" id="ARBA00022630"/>
    </source>
</evidence>
<evidence type="ECO:0000313" key="10">
    <source>
        <dbReference type="EMBL" id="AKF07326.1"/>
    </source>
</evidence>
<evidence type="ECO:0000256" key="1">
    <source>
        <dbReference type="ARBA" id="ARBA00001974"/>
    </source>
</evidence>
<comment type="similarity">
    <text evidence="2 6">Belongs to the acyl-CoA dehydrogenase family.</text>
</comment>
<organism evidence="10 11">
    <name type="scientific">Sandaracinus amylolyticus</name>
    <dbReference type="NCBI Taxonomy" id="927083"/>
    <lineage>
        <taxon>Bacteria</taxon>
        <taxon>Pseudomonadati</taxon>
        <taxon>Myxococcota</taxon>
        <taxon>Polyangia</taxon>
        <taxon>Polyangiales</taxon>
        <taxon>Sandaracinaceae</taxon>
        <taxon>Sandaracinus</taxon>
    </lineage>
</organism>
<dbReference type="Pfam" id="PF02771">
    <property type="entry name" value="Acyl-CoA_dh_N"/>
    <property type="match status" value="1"/>
</dbReference>
<dbReference type="SUPFAM" id="SSF56645">
    <property type="entry name" value="Acyl-CoA dehydrogenase NM domain-like"/>
    <property type="match status" value="1"/>
</dbReference>
<dbReference type="Pfam" id="PF02770">
    <property type="entry name" value="Acyl-CoA_dh_M"/>
    <property type="match status" value="1"/>
</dbReference>
<keyword evidence="5 6" id="KW-0560">Oxidoreductase</keyword>